<dbReference type="Gene3D" id="3.40.1210.10">
    <property type="entry name" value="Survival protein SurE-like phosphatase/nucleotidase"/>
    <property type="match status" value="1"/>
</dbReference>
<evidence type="ECO:0000256" key="3">
    <source>
        <dbReference type="ARBA" id="ARBA00012643"/>
    </source>
</evidence>
<dbReference type="InterPro" id="IPR002828">
    <property type="entry name" value="SurE-like_Pase/nucleotidase"/>
</dbReference>
<keyword evidence="8" id="KW-1185">Reference proteome</keyword>
<comment type="catalytic activity">
    <reaction evidence="1">
        <text>a ribonucleoside 5'-phosphate + H2O = a ribonucleoside + phosphate</text>
        <dbReference type="Rhea" id="RHEA:12484"/>
        <dbReference type="ChEBI" id="CHEBI:15377"/>
        <dbReference type="ChEBI" id="CHEBI:18254"/>
        <dbReference type="ChEBI" id="CHEBI:43474"/>
        <dbReference type="ChEBI" id="CHEBI:58043"/>
        <dbReference type="EC" id="3.1.3.5"/>
    </reaction>
</comment>
<comment type="caution">
    <text evidence="7">The sequence shown here is derived from an EMBL/GenBank/DDBJ whole genome shotgun (WGS) entry which is preliminary data.</text>
</comment>
<keyword evidence="4" id="KW-0479">Metal-binding</keyword>
<dbReference type="Pfam" id="PF01975">
    <property type="entry name" value="SurE"/>
    <property type="match status" value="1"/>
</dbReference>
<evidence type="ECO:0000256" key="1">
    <source>
        <dbReference type="ARBA" id="ARBA00000815"/>
    </source>
</evidence>
<evidence type="ECO:0000313" key="8">
    <source>
        <dbReference type="Proteomes" id="UP001582793"/>
    </source>
</evidence>
<accession>A0ABV5CIH6</accession>
<dbReference type="GO" id="GO:0008253">
    <property type="term" value="F:5'-nucleotidase activity"/>
    <property type="evidence" value="ECO:0007669"/>
    <property type="project" value="UniProtKB-EC"/>
</dbReference>
<evidence type="ECO:0000256" key="5">
    <source>
        <dbReference type="ARBA" id="ARBA00022801"/>
    </source>
</evidence>
<name>A0ABV5CIH6_9ACTN</name>
<dbReference type="PANTHER" id="PTHR30457">
    <property type="entry name" value="5'-NUCLEOTIDASE SURE"/>
    <property type="match status" value="1"/>
</dbReference>
<keyword evidence="5 7" id="KW-0378">Hydrolase</keyword>
<evidence type="ECO:0000256" key="2">
    <source>
        <dbReference type="ARBA" id="ARBA00011062"/>
    </source>
</evidence>
<dbReference type="Proteomes" id="UP001582793">
    <property type="component" value="Unassembled WGS sequence"/>
</dbReference>
<evidence type="ECO:0000256" key="4">
    <source>
        <dbReference type="ARBA" id="ARBA00022723"/>
    </source>
</evidence>
<dbReference type="EC" id="3.1.3.5" evidence="3"/>
<dbReference type="RefSeq" id="WP_375732735.1">
    <property type="nucleotide sequence ID" value="NZ_JBCGDC010000003.1"/>
</dbReference>
<feature type="domain" description="Survival protein SurE-like phosphatase/nucleotidase" evidence="6">
    <location>
        <begin position="8"/>
        <end position="211"/>
    </location>
</feature>
<reference evidence="7 8" key="1">
    <citation type="submission" date="2024-04" db="EMBL/GenBank/DDBJ databases">
        <title>Polymorphospora sp. isolated from Baiyangdian Lake in Xiong'an New Area.</title>
        <authorList>
            <person name="Zhang X."/>
            <person name="Liu J."/>
        </authorList>
    </citation>
    <scope>NUCLEOTIDE SEQUENCE [LARGE SCALE GENOMIC DNA]</scope>
    <source>
        <strain evidence="7 8">2-325</strain>
    </source>
</reference>
<dbReference type="InterPro" id="IPR030048">
    <property type="entry name" value="SurE"/>
</dbReference>
<gene>
    <name evidence="7" type="ORF">AAFH96_01580</name>
</gene>
<evidence type="ECO:0000313" key="7">
    <source>
        <dbReference type="EMBL" id="MFB6391795.1"/>
    </source>
</evidence>
<proteinExistence type="inferred from homology"/>
<comment type="similarity">
    <text evidence="2">Belongs to the SurE nucleotidase family.</text>
</comment>
<dbReference type="EMBL" id="JBCGDC010000003">
    <property type="protein sequence ID" value="MFB6391795.1"/>
    <property type="molecule type" value="Genomic_DNA"/>
</dbReference>
<organism evidence="7 8">
    <name type="scientific">Polymorphospora lycopeni</name>
    <dbReference type="NCBI Taxonomy" id="3140240"/>
    <lineage>
        <taxon>Bacteria</taxon>
        <taxon>Bacillati</taxon>
        <taxon>Actinomycetota</taxon>
        <taxon>Actinomycetes</taxon>
        <taxon>Micromonosporales</taxon>
        <taxon>Micromonosporaceae</taxon>
        <taxon>Polymorphospora</taxon>
    </lineage>
</organism>
<protein>
    <recommendedName>
        <fullName evidence="3">5'-nucleotidase</fullName>
        <ecNumber evidence="3">3.1.3.5</ecNumber>
    </recommendedName>
</protein>
<evidence type="ECO:0000259" key="6">
    <source>
        <dbReference type="Pfam" id="PF01975"/>
    </source>
</evidence>
<dbReference type="InterPro" id="IPR036523">
    <property type="entry name" value="SurE-like_sf"/>
</dbReference>
<dbReference type="PANTHER" id="PTHR30457:SF0">
    <property type="entry name" value="PHOSPHATASE, PUTATIVE (AFU_ORTHOLOGUE AFUA_4G01070)-RELATED"/>
    <property type="match status" value="1"/>
</dbReference>
<sequence>MADRPVRILITNDDGVAAPGIRWLAHAARGAGHEVVVAAPEREASGMSAALSAVTDQGRVVITRPTLPGLEDVVAYGVAASPAYIAVLAGLGVFGPAPRLVLSGINRGANAGHAILHSGTVGAALTAANQGLSALAVSLDVLTPAAATSATGGAAVAALDTADDEARNWPAAADFAIGLLPWLLDAPAGTVLNLNVPDLPADRIAGLRPATLAPFGQVQMAVAERGEGYVRTTVEASEPHPAPGTDLGWLAEGYAAVTAVRPPAPDPGVTLPPAL</sequence>
<dbReference type="SUPFAM" id="SSF64167">
    <property type="entry name" value="SurE-like"/>
    <property type="match status" value="1"/>
</dbReference>